<evidence type="ECO:0000313" key="7">
    <source>
        <dbReference type="EMBL" id="CAF3910566.1"/>
    </source>
</evidence>
<evidence type="ECO:0000313" key="8">
    <source>
        <dbReference type="Proteomes" id="UP000663829"/>
    </source>
</evidence>
<dbReference type="EMBL" id="CAJNOK010010976">
    <property type="protein sequence ID" value="CAF1129336.1"/>
    <property type="molecule type" value="Genomic_DNA"/>
</dbReference>
<dbReference type="EMBL" id="CAJOBC010000626">
    <property type="protein sequence ID" value="CAF3608628.1"/>
    <property type="molecule type" value="Genomic_DNA"/>
</dbReference>
<evidence type="ECO:0000313" key="5">
    <source>
        <dbReference type="EMBL" id="CAF3608484.1"/>
    </source>
</evidence>
<dbReference type="EMBL" id="CAJNOQ010000626">
    <property type="protein sequence ID" value="CAF0822129.1"/>
    <property type="molecule type" value="Genomic_DNA"/>
</dbReference>
<dbReference type="InterPro" id="IPR010736">
    <property type="entry name" value="SHIPPO-rpt"/>
</dbReference>
<name>A0A813U1S7_9BILA</name>
<dbReference type="EMBL" id="CAJOBC010000626">
    <property type="protein sequence ID" value="CAF3608484.1"/>
    <property type="molecule type" value="Genomic_DNA"/>
</dbReference>
<dbReference type="Proteomes" id="UP000677228">
    <property type="component" value="Unassembled WGS sequence"/>
</dbReference>
<evidence type="ECO:0000256" key="1">
    <source>
        <dbReference type="SAM" id="MobiDB-lite"/>
    </source>
</evidence>
<gene>
    <name evidence="2" type="ORF">GPM918_LOCUS4595</name>
    <name evidence="3" type="ORF">GPM918_LOCUS4602</name>
    <name evidence="4" type="ORF">OVA965_LOCUS20574</name>
    <name evidence="5" type="ORF">SRO942_LOCUS4596</name>
    <name evidence="6" type="ORF">SRO942_LOCUS4603</name>
    <name evidence="7" type="ORF">TMI583_LOCUS20993</name>
</gene>
<evidence type="ECO:0000313" key="6">
    <source>
        <dbReference type="EMBL" id="CAF3608628.1"/>
    </source>
</evidence>
<keyword evidence="8" id="KW-1185">Reference proteome</keyword>
<dbReference type="EMBL" id="CAJNOQ010000626">
    <property type="protein sequence ID" value="CAF0821994.1"/>
    <property type="molecule type" value="Genomic_DNA"/>
</dbReference>
<organism evidence="2 8">
    <name type="scientific">Didymodactylos carnosus</name>
    <dbReference type="NCBI Taxonomy" id="1234261"/>
    <lineage>
        <taxon>Eukaryota</taxon>
        <taxon>Metazoa</taxon>
        <taxon>Spiralia</taxon>
        <taxon>Gnathifera</taxon>
        <taxon>Rotifera</taxon>
        <taxon>Eurotatoria</taxon>
        <taxon>Bdelloidea</taxon>
        <taxon>Philodinida</taxon>
        <taxon>Philodinidae</taxon>
        <taxon>Didymodactylos</taxon>
    </lineage>
</organism>
<comment type="caution">
    <text evidence="2">The sequence shown here is derived from an EMBL/GenBank/DDBJ whole genome shotgun (WGS) entry which is preliminary data.</text>
</comment>
<dbReference type="Proteomes" id="UP000663829">
    <property type="component" value="Unassembled WGS sequence"/>
</dbReference>
<sequence length="384" mass="43652">MATLSVPCITDSKSRHSRSQLHMVTPTSRVPNETVTEEWWPSMNTKEKTILALANDITHRAGNSSKDPLTLKSKSLLVPTRLALKRNRGEFGAPSLFRKPAIFDGLQMELGNLDKDNDFEPGEYQYEKNQSLKNQQTMTNNDNAFNMFNTRKHSISNHSAPLEMQRNNTNKPSTPHSLPQTQVVSLLYSPSPCSYLVPRKSCREKNAPSYTFGTRCFVEKKGGSRTSWNKEWFCHSNPFTRKVDFGREVVWPTPFHYRVRPTIGSHQPVKISFPSWSFGQKFPSADENVETKPHEQVPGPDSYDVLSAFRNMSKSNAYVTLKSRQNGTQLWNQTKEKNPGPGTYNHIKFHTDKHSSPAYSFGKRIPTNLSNDPYISVLPNIESI</sequence>
<dbReference type="OrthoDB" id="406368at2759"/>
<reference evidence="2" key="1">
    <citation type="submission" date="2021-02" db="EMBL/GenBank/DDBJ databases">
        <authorList>
            <person name="Nowell W R."/>
        </authorList>
    </citation>
    <scope>NUCLEOTIDE SEQUENCE</scope>
</reference>
<protein>
    <submittedName>
        <fullName evidence="2">Uncharacterized protein</fullName>
    </submittedName>
</protein>
<accession>A0A813U1S7</accession>
<feature type="region of interest" description="Disordered" evidence="1">
    <location>
        <begin position="1"/>
        <end position="22"/>
    </location>
</feature>
<evidence type="ECO:0000313" key="3">
    <source>
        <dbReference type="EMBL" id="CAF0822129.1"/>
    </source>
</evidence>
<proteinExistence type="predicted"/>
<dbReference type="Pfam" id="PF07004">
    <property type="entry name" value="SHIPPO-rpt"/>
    <property type="match status" value="2"/>
</dbReference>
<dbReference type="AlphaFoldDB" id="A0A813U1S7"/>
<evidence type="ECO:0000313" key="4">
    <source>
        <dbReference type="EMBL" id="CAF1129336.1"/>
    </source>
</evidence>
<evidence type="ECO:0000313" key="2">
    <source>
        <dbReference type="EMBL" id="CAF0821994.1"/>
    </source>
</evidence>
<dbReference type="Proteomes" id="UP000682733">
    <property type="component" value="Unassembled WGS sequence"/>
</dbReference>
<dbReference type="EMBL" id="CAJOBA010020978">
    <property type="protein sequence ID" value="CAF3910566.1"/>
    <property type="molecule type" value="Genomic_DNA"/>
</dbReference>
<dbReference type="Proteomes" id="UP000681722">
    <property type="component" value="Unassembled WGS sequence"/>
</dbReference>